<feature type="region of interest" description="Disordered" evidence="5">
    <location>
        <begin position="43"/>
        <end position="75"/>
    </location>
</feature>
<dbReference type="PROSITE" id="PS00028">
    <property type="entry name" value="ZINC_FINGER_C2H2_1"/>
    <property type="match status" value="1"/>
</dbReference>
<feature type="compositionally biased region" description="Basic and acidic residues" evidence="5">
    <location>
        <begin position="145"/>
        <end position="161"/>
    </location>
</feature>
<dbReference type="GO" id="GO:0005634">
    <property type="term" value="C:nucleus"/>
    <property type="evidence" value="ECO:0007669"/>
    <property type="project" value="TreeGrafter"/>
</dbReference>
<feature type="compositionally biased region" description="Basic and acidic residues" evidence="5">
    <location>
        <begin position="198"/>
        <end position="214"/>
    </location>
</feature>
<dbReference type="GO" id="GO:0070761">
    <property type="term" value="C:pre-snoRNP complex"/>
    <property type="evidence" value="ECO:0007669"/>
    <property type="project" value="TreeGrafter"/>
</dbReference>
<dbReference type="AlphaFoldDB" id="A0A9P4JES6"/>
<dbReference type="OrthoDB" id="18412at2759"/>
<dbReference type="PANTHER" id="PTHR13483">
    <property type="entry name" value="BOX C_D SNORNA PROTEIN 1-RELATED"/>
    <property type="match status" value="1"/>
</dbReference>
<evidence type="ECO:0000256" key="4">
    <source>
        <dbReference type="PROSITE-ProRule" id="PRU00453"/>
    </source>
</evidence>
<evidence type="ECO:0000259" key="6">
    <source>
        <dbReference type="PROSITE" id="PS50157"/>
    </source>
</evidence>
<accession>A0A9P4JES6</accession>
<dbReference type="EMBL" id="ML994186">
    <property type="protein sequence ID" value="KAF2197920.1"/>
    <property type="molecule type" value="Genomic_DNA"/>
</dbReference>
<dbReference type="InterPro" id="IPR013087">
    <property type="entry name" value="Znf_C2H2_type"/>
</dbReference>
<dbReference type="PROSITE" id="PS51083">
    <property type="entry name" value="ZF_HIT"/>
    <property type="match status" value="1"/>
</dbReference>
<evidence type="ECO:0000313" key="8">
    <source>
        <dbReference type="EMBL" id="KAF2197920.1"/>
    </source>
</evidence>
<feature type="domain" description="HIT-type" evidence="7">
    <location>
        <begin position="6"/>
        <end position="40"/>
    </location>
</feature>
<feature type="domain" description="C2H2-type" evidence="6">
    <location>
        <begin position="16"/>
        <end position="43"/>
    </location>
</feature>
<dbReference type="GO" id="GO:0000492">
    <property type="term" value="P:box C/D snoRNP assembly"/>
    <property type="evidence" value="ECO:0007669"/>
    <property type="project" value="TreeGrafter"/>
</dbReference>
<feature type="compositionally biased region" description="Basic residues" evidence="5">
    <location>
        <begin position="127"/>
        <end position="140"/>
    </location>
</feature>
<evidence type="ECO:0000259" key="7">
    <source>
        <dbReference type="PROSITE" id="PS51083"/>
    </source>
</evidence>
<feature type="region of interest" description="Disordered" evidence="5">
    <location>
        <begin position="194"/>
        <end position="214"/>
    </location>
</feature>
<organism evidence="8 9">
    <name type="scientific">Delitschia confertaspora ATCC 74209</name>
    <dbReference type="NCBI Taxonomy" id="1513339"/>
    <lineage>
        <taxon>Eukaryota</taxon>
        <taxon>Fungi</taxon>
        <taxon>Dikarya</taxon>
        <taxon>Ascomycota</taxon>
        <taxon>Pezizomycotina</taxon>
        <taxon>Dothideomycetes</taxon>
        <taxon>Pleosporomycetidae</taxon>
        <taxon>Pleosporales</taxon>
        <taxon>Delitschiaceae</taxon>
        <taxon>Delitschia</taxon>
    </lineage>
</organism>
<keyword evidence="3" id="KW-0862">Zinc</keyword>
<sequence>MSITLCGVCKTEPKKYKCPTCSTPYCSLACFKTHKVVHETSNPVVTDSSQIQTLAPPSESAPPSDSKPPLPPVNKQHDFSVLSSDTRFQSLLTKYPALHISLQRVYAATLEPDPEDVLHSGSFRGRGNYRGRGRGNRGGRWRGGGGRDGDKRKWSPKKGEAEATRLLARFRNGKEGAEEETAMGAFVKLVDEMFGDGDGEKNSREAGSERMETG</sequence>
<evidence type="ECO:0000256" key="3">
    <source>
        <dbReference type="ARBA" id="ARBA00022833"/>
    </source>
</evidence>
<evidence type="ECO:0008006" key="10">
    <source>
        <dbReference type="Google" id="ProtNLM"/>
    </source>
</evidence>
<dbReference type="PROSITE" id="PS50157">
    <property type="entry name" value="ZINC_FINGER_C2H2_2"/>
    <property type="match status" value="1"/>
</dbReference>
<dbReference type="SUPFAM" id="SSF144232">
    <property type="entry name" value="HIT/MYND zinc finger-like"/>
    <property type="match status" value="1"/>
</dbReference>
<gene>
    <name evidence="8" type="ORF">GQ43DRAFT_451360</name>
</gene>
<proteinExistence type="predicted"/>
<dbReference type="GO" id="GO:0008270">
    <property type="term" value="F:zinc ion binding"/>
    <property type="evidence" value="ECO:0007669"/>
    <property type="project" value="UniProtKB-UniRule"/>
</dbReference>
<dbReference type="Gene3D" id="3.30.60.190">
    <property type="match status" value="1"/>
</dbReference>
<keyword evidence="1" id="KW-0479">Metal-binding</keyword>
<keyword evidence="2 4" id="KW-0863">Zinc-finger</keyword>
<feature type="region of interest" description="Disordered" evidence="5">
    <location>
        <begin position="116"/>
        <end position="161"/>
    </location>
</feature>
<protein>
    <recommendedName>
        <fullName evidence="10">HIT-type domain-containing protein</fullName>
    </recommendedName>
</protein>
<dbReference type="Proteomes" id="UP000799536">
    <property type="component" value="Unassembled WGS sequence"/>
</dbReference>
<dbReference type="InterPro" id="IPR051639">
    <property type="entry name" value="BCD1"/>
</dbReference>
<feature type="compositionally biased region" description="Polar residues" evidence="5">
    <location>
        <begin position="43"/>
        <end position="55"/>
    </location>
</feature>
<keyword evidence="9" id="KW-1185">Reference proteome</keyword>
<dbReference type="InterPro" id="IPR007529">
    <property type="entry name" value="Znf_HIT"/>
</dbReference>
<dbReference type="GO" id="GO:0000463">
    <property type="term" value="P:maturation of LSU-rRNA from tricistronic rRNA transcript (SSU-rRNA, 5.8S rRNA, LSU-rRNA)"/>
    <property type="evidence" value="ECO:0007669"/>
    <property type="project" value="TreeGrafter"/>
</dbReference>
<dbReference type="GO" id="GO:0048254">
    <property type="term" value="P:snoRNA localization"/>
    <property type="evidence" value="ECO:0007669"/>
    <property type="project" value="TreeGrafter"/>
</dbReference>
<name>A0A9P4JES6_9PLEO</name>
<dbReference type="Pfam" id="PF04438">
    <property type="entry name" value="zf-HIT"/>
    <property type="match status" value="1"/>
</dbReference>
<evidence type="ECO:0000256" key="5">
    <source>
        <dbReference type="SAM" id="MobiDB-lite"/>
    </source>
</evidence>
<evidence type="ECO:0000313" key="9">
    <source>
        <dbReference type="Proteomes" id="UP000799536"/>
    </source>
</evidence>
<evidence type="ECO:0000256" key="2">
    <source>
        <dbReference type="ARBA" id="ARBA00022771"/>
    </source>
</evidence>
<dbReference type="CDD" id="cd23024">
    <property type="entry name" value="zf-HIT_ZNHIT2-3"/>
    <property type="match status" value="1"/>
</dbReference>
<evidence type="ECO:0000256" key="1">
    <source>
        <dbReference type="ARBA" id="ARBA00022723"/>
    </source>
</evidence>
<reference evidence="8" key="1">
    <citation type="journal article" date="2020" name="Stud. Mycol.">
        <title>101 Dothideomycetes genomes: a test case for predicting lifestyles and emergence of pathogens.</title>
        <authorList>
            <person name="Haridas S."/>
            <person name="Albert R."/>
            <person name="Binder M."/>
            <person name="Bloem J."/>
            <person name="Labutti K."/>
            <person name="Salamov A."/>
            <person name="Andreopoulos B."/>
            <person name="Baker S."/>
            <person name="Barry K."/>
            <person name="Bills G."/>
            <person name="Bluhm B."/>
            <person name="Cannon C."/>
            <person name="Castanera R."/>
            <person name="Culley D."/>
            <person name="Daum C."/>
            <person name="Ezra D."/>
            <person name="Gonzalez J."/>
            <person name="Henrissat B."/>
            <person name="Kuo A."/>
            <person name="Liang C."/>
            <person name="Lipzen A."/>
            <person name="Lutzoni F."/>
            <person name="Magnuson J."/>
            <person name="Mondo S."/>
            <person name="Nolan M."/>
            <person name="Ohm R."/>
            <person name="Pangilinan J."/>
            <person name="Park H.-J."/>
            <person name="Ramirez L."/>
            <person name="Alfaro M."/>
            <person name="Sun H."/>
            <person name="Tritt A."/>
            <person name="Yoshinaga Y."/>
            <person name="Zwiers L.-H."/>
            <person name="Turgeon B."/>
            <person name="Goodwin S."/>
            <person name="Spatafora J."/>
            <person name="Crous P."/>
            <person name="Grigoriev I."/>
        </authorList>
    </citation>
    <scope>NUCLEOTIDE SEQUENCE</scope>
    <source>
        <strain evidence="8">ATCC 74209</strain>
    </source>
</reference>
<comment type="caution">
    <text evidence="8">The sequence shown here is derived from an EMBL/GenBank/DDBJ whole genome shotgun (WGS) entry which is preliminary data.</text>
</comment>
<dbReference type="PANTHER" id="PTHR13483:SF11">
    <property type="entry name" value="ZINC FINGER HIT DOMAIN-CONTAINING PROTEIN 3"/>
    <property type="match status" value="1"/>
</dbReference>